<evidence type="ECO:0000256" key="3">
    <source>
        <dbReference type="ARBA" id="ARBA00022448"/>
    </source>
</evidence>
<dbReference type="InterPro" id="IPR051788">
    <property type="entry name" value="MFS_Transporter"/>
</dbReference>
<evidence type="ECO:0000256" key="7">
    <source>
        <dbReference type="SAM" id="Phobius"/>
    </source>
</evidence>
<feature type="transmembrane region" description="Helical" evidence="7">
    <location>
        <begin position="280"/>
        <end position="299"/>
    </location>
</feature>
<dbReference type="FunCoup" id="A0A3N4L2P0">
    <property type="interactions" value="14"/>
</dbReference>
<dbReference type="STRING" id="1392247.A0A3N4L2P0"/>
<protein>
    <submittedName>
        <fullName evidence="9">MFS general substrate transporter</fullName>
    </submittedName>
</protein>
<sequence>MCEKTQQEQRDIETAIEIQVERTQKRKTWREPRRNIFRLFSTYLGFLIYGMNDSTVGALLPSIETYYGLNYTTVSLIFLAPAIGCVLAAFSTNRLHSKIGRRGVGLLSCGSYTIAYAIVSFHPPFPAIFLLYIITGFGSGLMNGSWNSYVSGLTNSSSLLGFLHGFFGIGATISPIIASKLVASGIPWYKYYYILTGLSAMTTAILVTAFWEETGTVYCQQHAGSSGITGGRTLKVVKSKVTILLSAFMLLYLGCELSIGGWIVTFMIRVRGGEEFRSGLVASGFWIGLTLGRFALGWVTGHFGEFFMVTIYIVLAIGLQLCFWLIPQFVVSAVMVAMIGFFIGMPIPAAIVVVTKTLPPELHVIAVGFSTAFAVSGSAVVPFVVGALAQSNGVQILQPIIVALLAAQLGLWLFVPRVAEEKQGE</sequence>
<gene>
    <name evidence="9" type="ORF">P167DRAFT_516520</name>
</gene>
<feature type="transmembrane region" description="Helical" evidence="7">
    <location>
        <begin position="191"/>
        <end position="211"/>
    </location>
</feature>
<feature type="transmembrane region" description="Helical" evidence="7">
    <location>
        <begin position="71"/>
        <end position="91"/>
    </location>
</feature>
<dbReference type="Pfam" id="PF07690">
    <property type="entry name" value="MFS_1"/>
    <property type="match status" value="1"/>
</dbReference>
<evidence type="ECO:0000313" key="9">
    <source>
        <dbReference type="EMBL" id="RPB17103.1"/>
    </source>
</evidence>
<dbReference type="PROSITE" id="PS50850">
    <property type="entry name" value="MFS"/>
    <property type="match status" value="1"/>
</dbReference>
<comment type="similarity">
    <text evidence="2">Belongs to the major facilitator superfamily.</text>
</comment>
<feature type="domain" description="Major facilitator superfamily (MFS) profile" evidence="8">
    <location>
        <begin position="38"/>
        <end position="419"/>
    </location>
</feature>
<keyword evidence="5 7" id="KW-1133">Transmembrane helix</keyword>
<dbReference type="EMBL" id="ML119107">
    <property type="protein sequence ID" value="RPB17103.1"/>
    <property type="molecule type" value="Genomic_DNA"/>
</dbReference>
<feature type="transmembrane region" description="Helical" evidence="7">
    <location>
        <begin position="127"/>
        <end position="146"/>
    </location>
</feature>
<dbReference type="FunFam" id="1.20.1250.20:FF:000286">
    <property type="entry name" value="MFS efflux transporter"/>
    <property type="match status" value="1"/>
</dbReference>
<feature type="transmembrane region" description="Helical" evidence="7">
    <location>
        <begin position="362"/>
        <end position="384"/>
    </location>
</feature>
<dbReference type="AlphaFoldDB" id="A0A3N4L2P0"/>
<dbReference type="Proteomes" id="UP000277580">
    <property type="component" value="Unassembled WGS sequence"/>
</dbReference>
<dbReference type="InParanoid" id="A0A3N4L2P0"/>
<feature type="transmembrane region" description="Helical" evidence="7">
    <location>
        <begin position="103"/>
        <end position="121"/>
    </location>
</feature>
<evidence type="ECO:0000259" key="8">
    <source>
        <dbReference type="PROSITE" id="PS50850"/>
    </source>
</evidence>
<reference evidence="9 10" key="1">
    <citation type="journal article" date="2018" name="Nat. Ecol. Evol.">
        <title>Pezizomycetes genomes reveal the molecular basis of ectomycorrhizal truffle lifestyle.</title>
        <authorList>
            <person name="Murat C."/>
            <person name="Payen T."/>
            <person name="Noel B."/>
            <person name="Kuo A."/>
            <person name="Morin E."/>
            <person name="Chen J."/>
            <person name="Kohler A."/>
            <person name="Krizsan K."/>
            <person name="Balestrini R."/>
            <person name="Da Silva C."/>
            <person name="Montanini B."/>
            <person name="Hainaut M."/>
            <person name="Levati E."/>
            <person name="Barry K.W."/>
            <person name="Belfiori B."/>
            <person name="Cichocki N."/>
            <person name="Clum A."/>
            <person name="Dockter R.B."/>
            <person name="Fauchery L."/>
            <person name="Guy J."/>
            <person name="Iotti M."/>
            <person name="Le Tacon F."/>
            <person name="Lindquist E.A."/>
            <person name="Lipzen A."/>
            <person name="Malagnac F."/>
            <person name="Mello A."/>
            <person name="Molinier V."/>
            <person name="Miyauchi S."/>
            <person name="Poulain J."/>
            <person name="Riccioni C."/>
            <person name="Rubini A."/>
            <person name="Sitrit Y."/>
            <person name="Splivallo R."/>
            <person name="Traeger S."/>
            <person name="Wang M."/>
            <person name="Zifcakova L."/>
            <person name="Wipf D."/>
            <person name="Zambonelli A."/>
            <person name="Paolocci F."/>
            <person name="Nowrousian M."/>
            <person name="Ottonello S."/>
            <person name="Baldrian P."/>
            <person name="Spatafora J.W."/>
            <person name="Henrissat B."/>
            <person name="Nagy L.G."/>
            <person name="Aury J.M."/>
            <person name="Wincker P."/>
            <person name="Grigoriev I.V."/>
            <person name="Bonfante P."/>
            <person name="Martin F.M."/>
        </authorList>
    </citation>
    <scope>NUCLEOTIDE SEQUENCE [LARGE SCALE GENOMIC DNA]</scope>
    <source>
        <strain evidence="9 10">CCBAS932</strain>
    </source>
</reference>
<dbReference type="InterPro" id="IPR020846">
    <property type="entry name" value="MFS_dom"/>
</dbReference>
<evidence type="ECO:0000256" key="4">
    <source>
        <dbReference type="ARBA" id="ARBA00022692"/>
    </source>
</evidence>
<organism evidence="9 10">
    <name type="scientific">Morchella conica CCBAS932</name>
    <dbReference type="NCBI Taxonomy" id="1392247"/>
    <lineage>
        <taxon>Eukaryota</taxon>
        <taxon>Fungi</taxon>
        <taxon>Dikarya</taxon>
        <taxon>Ascomycota</taxon>
        <taxon>Pezizomycotina</taxon>
        <taxon>Pezizomycetes</taxon>
        <taxon>Pezizales</taxon>
        <taxon>Morchellaceae</taxon>
        <taxon>Morchella</taxon>
    </lineage>
</organism>
<feature type="transmembrane region" description="Helical" evidence="7">
    <location>
        <begin position="35"/>
        <end position="51"/>
    </location>
</feature>
<feature type="transmembrane region" description="Helical" evidence="7">
    <location>
        <begin position="306"/>
        <end position="326"/>
    </location>
</feature>
<accession>A0A3N4L2P0</accession>
<keyword evidence="6 7" id="KW-0472">Membrane</keyword>
<dbReference type="Gene3D" id="1.20.1250.20">
    <property type="entry name" value="MFS general substrate transporter like domains"/>
    <property type="match status" value="2"/>
</dbReference>
<keyword evidence="4 7" id="KW-0812">Transmembrane</keyword>
<dbReference type="OrthoDB" id="413079at2759"/>
<evidence type="ECO:0000256" key="2">
    <source>
        <dbReference type="ARBA" id="ARBA00008335"/>
    </source>
</evidence>
<feature type="transmembrane region" description="Helical" evidence="7">
    <location>
        <begin position="241"/>
        <end position="268"/>
    </location>
</feature>
<feature type="transmembrane region" description="Helical" evidence="7">
    <location>
        <begin position="396"/>
        <end position="415"/>
    </location>
</feature>
<dbReference type="PANTHER" id="PTHR23514">
    <property type="entry name" value="BYPASS OF STOP CODON PROTEIN 6"/>
    <property type="match status" value="1"/>
</dbReference>
<dbReference type="SUPFAM" id="SSF103473">
    <property type="entry name" value="MFS general substrate transporter"/>
    <property type="match status" value="1"/>
</dbReference>
<dbReference type="GO" id="GO:0022857">
    <property type="term" value="F:transmembrane transporter activity"/>
    <property type="evidence" value="ECO:0007669"/>
    <property type="project" value="InterPro"/>
</dbReference>
<evidence type="ECO:0000256" key="5">
    <source>
        <dbReference type="ARBA" id="ARBA00022989"/>
    </source>
</evidence>
<dbReference type="GO" id="GO:0016020">
    <property type="term" value="C:membrane"/>
    <property type="evidence" value="ECO:0007669"/>
    <property type="project" value="TreeGrafter"/>
</dbReference>
<dbReference type="InterPro" id="IPR011701">
    <property type="entry name" value="MFS"/>
</dbReference>
<dbReference type="GO" id="GO:0012505">
    <property type="term" value="C:endomembrane system"/>
    <property type="evidence" value="ECO:0007669"/>
    <property type="project" value="UniProtKB-SubCell"/>
</dbReference>
<dbReference type="FunFam" id="1.20.1250.20:FF:000308">
    <property type="entry name" value="MFS efflux transporter"/>
    <property type="match status" value="1"/>
</dbReference>
<keyword evidence="3" id="KW-0813">Transport</keyword>
<proteinExistence type="inferred from homology"/>
<evidence type="ECO:0000313" key="10">
    <source>
        <dbReference type="Proteomes" id="UP000277580"/>
    </source>
</evidence>
<evidence type="ECO:0000256" key="6">
    <source>
        <dbReference type="ARBA" id="ARBA00023136"/>
    </source>
</evidence>
<feature type="transmembrane region" description="Helical" evidence="7">
    <location>
        <begin position="158"/>
        <end position="179"/>
    </location>
</feature>
<feature type="transmembrane region" description="Helical" evidence="7">
    <location>
        <begin position="332"/>
        <end position="355"/>
    </location>
</feature>
<name>A0A3N4L2P0_9PEZI</name>
<evidence type="ECO:0000256" key="1">
    <source>
        <dbReference type="ARBA" id="ARBA00004127"/>
    </source>
</evidence>
<keyword evidence="10" id="KW-1185">Reference proteome</keyword>
<dbReference type="PANTHER" id="PTHR23514:SF3">
    <property type="entry name" value="BYPASS OF STOP CODON PROTEIN 6"/>
    <property type="match status" value="1"/>
</dbReference>
<dbReference type="InterPro" id="IPR036259">
    <property type="entry name" value="MFS_trans_sf"/>
</dbReference>
<comment type="subcellular location">
    <subcellularLocation>
        <location evidence="1">Endomembrane system</location>
        <topology evidence="1">Multi-pass membrane protein</topology>
    </subcellularLocation>
</comment>